<sequence>MTSRRKFLQQTATAGLAGAALTAFPPSIRRALAIPAFHESGTINDVKHVVLLMMENRGFDGYGNVPGVVEG</sequence>
<name>A4JK78_BURVG</name>
<dbReference type="Gene3D" id="3.40.720.10">
    <property type="entry name" value="Alkaline Phosphatase, subunit A"/>
    <property type="match status" value="1"/>
</dbReference>
<dbReference type="KEGG" id="bvi:Bcep1808_3696"/>
<reference evidence="2" key="1">
    <citation type="submission" date="2007-03" db="EMBL/GenBank/DDBJ databases">
        <title>Complete sequence of chromosome 2 of Burkholderia vietnamiensis G4.</title>
        <authorList>
            <consortium name="US DOE Joint Genome Institute"/>
            <person name="Copeland A."/>
            <person name="Lucas S."/>
            <person name="Lapidus A."/>
            <person name="Barry K."/>
            <person name="Detter J.C."/>
            <person name="Glavina del Rio T."/>
            <person name="Hammon N."/>
            <person name="Israni S."/>
            <person name="Dalin E."/>
            <person name="Tice H."/>
            <person name="Pitluck S."/>
            <person name="Chain P."/>
            <person name="Malfatti S."/>
            <person name="Shin M."/>
            <person name="Vergez L."/>
            <person name="Schmutz J."/>
            <person name="Larimer F."/>
            <person name="Land M."/>
            <person name="Hauser L."/>
            <person name="Kyrpides N."/>
            <person name="Tiedje J."/>
            <person name="Richardson P."/>
        </authorList>
    </citation>
    <scope>NUCLEOTIDE SEQUENCE [LARGE SCALE GENOMIC DNA]</scope>
    <source>
        <strain evidence="2">G4 / LMG 22486</strain>
    </source>
</reference>
<dbReference type="HOGENOM" id="CLU_2732358_0_0_4"/>
<gene>
    <name evidence="1" type="ordered locus">Bcep1808_3696</name>
</gene>
<dbReference type="AlphaFoldDB" id="A4JK78"/>
<protein>
    <submittedName>
        <fullName evidence="1">Phospholipase C</fullName>
    </submittedName>
</protein>
<dbReference type="EMBL" id="CP000615">
    <property type="protein sequence ID" value="ABO56681.1"/>
    <property type="molecule type" value="Genomic_DNA"/>
</dbReference>
<dbReference type="eggNOG" id="COG3511">
    <property type="taxonomic scope" value="Bacteria"/>
</dbReference>
<dbReference type="PROSITE" id="PS51318">
    <property type="entry name" value="TAT"/>
    <property type="match status" value="1"/>
</dbReference>
<dbReference type="InterPro" id="IPR019546">
    <property type="entry name" value="TAT_signal_bac_arc"/>
</dbReference>
<dbReference type="InterPro" id="IPR006311">
    <property type="entry name" value="TAT_signal"/>
</dbReference>
<proteinExistence type="predicted"/>
<dbReference type="Proteomes" id="UP000002287">
    <property type="component" value="Chromosome 2"/>
</dbReference>
<organism evidence="1 2">
    <name type="scientific">Burkholderia vietnamiensis (strain G4 / LMG 22486)</name>
    <name type="common">Burkholderia cepacia (strain R1808)</name>
    <dbReference type="NCBI Taxonomy" id="269482"/>
    <lineage>
        <taxon>Bacteria</taxon>
        <taxon>Pseudomonadati</taxon>
        <taxon>Pseudomonadota</taxon>
        <taxon>Betaproteobacteria</taxon>
        <taxon>Burkholderiales</taxon>
        <taxon>Burkholderiaceae</taxon>
        <taxon>Burkholderia</taxon>
        <taxon>Burkholderia cepacia complex</taxon>
    </lineage>
</organism>
<dbReference type="NCBIfam" id="TIGR01409">
    <property type="entry name" value="TAT_signal_seq"/>
    <property type="match status" value="1"/>
</dbReference>
<evidence type="ECO:0000313" key="2">
    <source>
        <dbReference type="Proteomes" id="UP000002287"/>
    </source>
</evidence>
<evidence type="ECO:0000313" key="1">
    <source>
        <dbReference type="EMBL" id="ABO56681.1"/>
    </source>
</evidence>
<accession>A4JK78</accession>
<dbReference type="InterPro" id="IPR017850">
    <property type="entry name" value="Alkaline_phosphatase_core_sf"/>
</dbReference>